<feature type="region of interest" description="Disordered" evidence="17">
    <location>
        <begin position="634"/>
        <end position="681"/>
    </location>
</feature>
<dbReference type="InterPro" id="IPR000719">
    <property type="entry name" value="Prot_kinase_dom"/>
</dbReference>
<keyword evidence="6 18" id="KW-0812">Transmembrane</keyword>
<evidence type="ECO:0000256" key="9">
    <source>
        <dbReference type="ARBA" id="ARBA00022741"/>
    </source>
</evidence>
<keyword evidence="9 16" id="KW-0547">Nucleotide-binding</keyword>
<evidence type="ECO:0000256" key="14">
    <source>
        <dbReference type="ARBA" id="ARBA00023170"/>
    </source>
</evidence>
<evidence type="ECO:0000256" key="1">
    <source>
        <dbReference type="ARBA" id="ARBA00002571"/>
    </source>
</evidence>
<dbReference type="Gene3D" id="1.10.510.10">
    <property type="entry name" value="Transferase(Phosphotransferase) domain 1"/>
    <property type="match status" value="1"/>
</dbReference>
<feature type="region of interest" description="Disordered" evidence="17">
    <location>
        <begin position="243"/>
        <end position="269"/>
    </location>
</feature>
<dbReference type="AlphaFoldDB" id="A0AA38FHR2"/>
<keyword evidence="5" id="KW-0808">Transferase</keyword>
<evidence type="ECO:0000256" key="8">
    <source>
        <dbReference type="ARBA" id="ARBA00022737"/>
    </source>
</evidence>
<dbReference type="InterPro" id="IPR038408">
    <property type="entry name" value="GNK2_sf"/>
</dbReference>
<dbReference type="Gene3D" id="3.30.430.20">
    <property type="entry name" value="Gnk2 domain, C-X8-C-X2-C motif"/>
    <property type="match status" value="2"/>
</dbReference>
<name>A0AA38FHR2_TAXCH</name>
<evidence type="ECO:0000313" key="22">
    <source>
        <dbReference type="EMBL" id="KAH9302291.1"/>
    </source>
</evidence>
<dbReference type="InterPro" id="IPR002902">
    <property type="entry name" value="GNK2"/>
</dbReference>
<dbReference type="InterPro" id="IPR017441">
    <property type="entry name" value="Protein_kinase_ATP_BS"/>
</dbReference>
<feature type="compositionally biased region" description="Polar residues" evidence="17">
    <location>
        <begin position="651"/>
        <end position="681"/>
    </location>
</feature>
<dbReference type="PROSITE" id="PS51473">
    <property type="entry name" value="GNK2"/>
    <property type="match status" value="2"/>
</dbReference>
<dbReference type="InterPro" id="IPR008271">
    <property type="entry name" value="Ser/Thr_kinase_AS"/>
</dbReference>
<evidence type="ECO:0000313" key="23">
    <source>
        <dbReference type="Proteomes" id="UP000824469"/>
    </source>
</evidence>
<feature type="chain" id="PRO_5041268815" description="Cysteine-rich receptor-like protein kinase 10" evidence="19">
    <location>
        <begin position="24"/>
        <end position="681"/>
    </location>
</feature>
<evidence type="ECO:0000256" key="19">
    <source>
        <dbReference type="SAM" id="SignalP"/>
    </source>
</evidence>
<dbReference type="CDD" id="cd14066">
    <property type="entry name" value="STKc_IRAK"/>
    <property type="match status" value="1"/>
</dbReference>
<keyword evidence="4" id="KW-0597">Phosphoprotein</keyword>
<evidence type="ECO:0000256" key="12">
    <source>
        <dbReference type="ARBA" id="ARBA00022989"/>
    </source>
</evidence>
<dbReference type="Proteomes" id="UP000824469">
    <property type="component" value="Unassembled WGS sequence"/>
</dbReference>
<evidence type="ECO:0000259" key="21">
    <source>
        <dbReference type="PROSITE" id="PS51473"/>
    </source>
</evidence>
<gene>
    <name evidence="22" type="ORF">KI387_013874</name>
</gene>
<evidence type="ECO:0000256" key="10">
    <source>
        <dbReference type="ARBA" id="ARBA00022777"/>
    </source>
</evidence>
<dbReference type="EMBL" id="JAHRHJ020000009">
    <property type="protein sequence ID" value="KAH9302291.1"/>
    <property type="molecule type" value="Genomic_DNA"/>
</dbReference>
<dbReference type="InterPro" id="IPR001245">
    <property type="entry name" value="Ser-Thr/Tyr_kinase_cat_dom"/>
</dbReference>
<keyword evidence="15" id="KW-0325">Glycoprotein</keyword>
<sequence length="681" mass="74962">MSFNSYFSVLLSLFLMSFPSVISEYRNAACNNASTYTQGSTYSANLDGVITDLFRNTPQSSGFNTSTRGQSPNQVYGLLQCIGNISAEKCATCSVEANNSLHEVCDGDIGGRVWMDYCFLRYDNSNFISTLDTDMVLLANVNELTSNTENFSSTTSSLLSNLSNKAYDSVNNGFAQGSANYTRSQTVYGVVQCLRDLSVKDCRTCLFTARQQLQQCCSRNQGGQALLGSCTVRYEIYPFFDSTGSSSSPEGSPSLTNSTPSPSPTQKKSSNSLSIILGVVGGIVLVLVICLFGIRKRVKSAIFGRPVTRITHNEERRGYSSESGLLIQEHHLIFSLEALAEATDNFHGKEKLGEGGFGAVYKGTTRDGKEIAVKKLSARSTQGKKEFMNEVKLVANVQHRNLVKLLGCCAEGDERLLVYEYLPNKSLDNFLFDPEKRRELDWPKRYNIIIGIARGLLYLHEDSQLRIIHRDIKANNILLDDKLNPKIADFGLARLFPEGETHIQTRVAGTYGYMAPEYAMLGQLSVKVDVYSFGVLLLEIVSGRKNTDTDLPHEMQNLLEWAWRLYRGGDVLNMVESTVTVRETYPEEQALRCIHVGLLCVQADAILRPAMSNVIMMISSGSVTLPNPTKPAFVRSMGSKSGSDVEEYEKGTTSQTSGTNDASWASVAPSVNETSVSDVKP</sequence>
<dbReference type="GO" id="GO:0005524">
    <property type="term" value="F:ATP binding"/>
    <property type="evidence" value="ECO:0007669"/>
    <property type="project" value="UniProtKB-UniRule"/>
</dbReference>
<keyword evidence="23" id="KW-1185">Reference proteome</keyword>
<feature type="domain" description="Gnk2-homologous" evidence="21">
    <location>
        <begin position="132"/>
        <end position="239"/>
    </location>
</feature>
<comment type="subcellular location">
    <subcellularLocation>
        <location evidence="2">Membrane</location>
        <topology evidence="2">Single-pass membrane protein</topology>
    </subcellularLocation>
</comment>
<evidence type="ECO:0000256" key="13">
    <source>
        <dbReference type="ARBA" id="ARBA00023136"/>
    </source>
</evidence>
<evidence type="ECO:0000259" key="20">
    <source>
        <dbReference type="PROSITE" id="PS50011"/>
    </source>
</evidence>
<dbReference type="PROSITE" id="PS00107">
    <property type="entry name" value="PROTEIN_KINASE_ATP"/>
    <property type="match status" value="1"/>
</dbReference>
<proteinExistence type="predicted"/>
<dbReference type="Pfam" id="PF01657">
    <property type="entry name" value="Stress-antifung"/>
    <property type="match status" value="2"/>
</dbReference>
<keyword evidence="12 18" id="KW-1133">Transmembrane helix</keyword>
<dbReference type="PROSITE" id="PS00108">
    <property type="entry name" value="PROTEIN_KINASE_ST"/>
    <property type="match status" value="1"/>
</dbReference>
<feature type="domain" description="Protein kinase" evidence="20">
    <location>
        <begin position="346"/>
        <end position="625"/>
    </location>
</feature>
<reference evidence="22 23" key="1">
    <citation type="journal article" date="2021" name="Nat. Plants">
        <title>The Taxus genome provides insights into paclitaxel biosynthesis.</title>
        <authorList>
            <person name="Xiong X."/>
            <person name="Gou J."/>
            <person name="Liao Q."/>
            <person name="Li Y."/>
            <person name="Zhou Q."/>
            <person name="Bi G."/>
            <person name="Li C."/>
            <person name="Du R."/>
            <person name="Wang X."/>
            <person name="Sun T."/>
            <person name="Guo L."/>
            <person name="Liang H."/>
            <person name="Lu P."/>
            <person name="Wu Y."/>
            <person name="Zhang Z."/>
            <person name="Ro D.K."/>
            <person name="Shang Y."/>
            <person name="Huang S."/>
            <person name="Yan J."/>
        </authorList>
    </citation>
    <scope>NUCLEOTIDE SEQUENCE [LARGE SCALE GENOMIC DNA]</scope>
    <source>
        <strain evidence="22">Ta-2019</strain>
    </source>
</reference>
<keyword evidence="3" id="KW-0723">Serine/threonine-protein kinase</keyword>
<dbReference type="CDD" id="cd23509">
    <property type="entry name" value="Gnk2-like"/>
    <property type="match status" value="2"/>
</dbReference>
<keyword evidence="8" id="KW-0677">Repeat</keyword>
<dbReference type="FunFam" id="1.10.510.10:FF:000343">
    <property type="entry name" value="Cysteine-rich receptor-like protein kinase 28"/>
    <property type="match status" value="1"/>
</dbReference>
<dbReference type="PROSITE" id="PS50011">
    <property type="entry name" value="PROTEIN_KINASE_DOM"/>
    <property type="match status" value="1"/>
</dbReference>
<accession>A0AA38FHR2</accession>
<dbReference type="InterPro" id="IPR011009">
    <property type="entry name" value="Kinase-like_dom_sf"/>
</dbReference>
<protein>
    <recommendedName>
        <fullName evidence="24">Cysteine-rich receptor-like protein kinase 10</fullName>
    </recommendedName>
</protein>
<feature type="transmembrane region" description="Helical" evidence="18">
    <location>
        <begin position="273"/>
        <end position="294"/>
    </location>
</feature>
<comment type="function">
    <text evidence="1">Exerts antifungal activity through its carbohydrate-binding specificity.</text>
</comment>
<keyword evidence="7 19" id="KW-0732">Signal</keyword>
<evidence type="ECO:0000256" key="3">
    <source>
        <dbReference type="ARBA" id="ARBA00022527"/>
    </source>
</evidence>
<evidence type="ECO:0000256" key="11">
    <source>
        <dbReference type="ARBA" id="ARBA00022840"/>
    </source>
</evidence>
<feature type="non-terminal residue" evidence="22">
    <location>
        <position position="681"/>
    </location>
</feature>
<feature type="signal peptide" evidence="19">
    <location>
        <begin position="1"/>
        <end position="23"/>
    </location>
</feature>
<evidence type="ECO:0000256" key="7">
    <source>
        <dbReference type="ARBA" id="ARBA00022729"/>
    </source>
</evidence>
<feature type="domain" description="Gnk2-homologous" evidence="21">
    <location>
        <begin position="24"/>
        <end position="127"/>
    </location>
</feature>
<keyword evidence="14" id="KW-0675">Receptor</keyword>
<evidence type="ECO:0000256" key="18">
    <source>
        <dbReference type="SAM" id="Phobius"/>
    </source>
</evidence>
<dbReference type="InterPro" id="IPR052059">
    <property type="entry name" value="CR_Ser/Thr_kinase"/>
</dbReference>
<evidence type="ECO:0000256" key="17">
    <source>
        <dbReference type="SAM" id="MobiDB-lite"/>
    </source>
</evidence>
<dbReference type="FunFam" id="3.30.200.20:FF:000140">
    <property type="entry name" value="Leucine-rich repeat receptor-like protein kinase"/>
    <property type="match status" value="1"/>
</dbReference>
<dbReference type="Gene3D" id="3.30.200.20">
    <property type="entry name" value="Phosphorylase Kinase, domain 1"/>
    <property type="match status" value="1"/>
</dbReference>
<dbReference type="PANTHER" id="PTHR47973">
    <property type="entry name" value="CYSTEINE-RICH RECEPTOR-LIKE PROTEIN KINASE 3"/>
    <property type="match status" value="1"/>
</dbReference>
<evidence type="ECO:0000256" key="6">
    <source>
        <dbReference type="ARBA" id="ARBA00022692"/>
    </source>
</evidence>
<organism evidence="22 23">
    <name type="scientific">Taxus chinensis</name>
    <name type="common">Chinese yew</name>
    <name type="synonym">Taxus wallichiana var. chinensis</name>
    <dbReference type="NCBI Taxonomy" id="29808"/>
    <lineage>
        <taxon>Eukaryota</taxon>
        <taxon>Viridiplantae</taxon>
        <taxon>Streptophyta</taxon>
        <taxon>Embryophyta</taxon>
        <taxon>Tracheophyta</taxon>
        <taxon>Spermatophyta</taxon>
        <taxon>Pinopsida</taxon>
        <taxon>Pinidae</taxon>
        <taxon>Conifers II</taxon>
        <taxon>Cupressales</taxon>
        <taxon>Taxaceae</taxon>
        <taxon>Taxus</taxon>
    </lineage>
</organism>
<keyword evidence="11 16" id="KW-0067">ATP-binding</keyword>
<feature type="binding site" evidence="16">
    <location>
        <position position="375"/>
    </location>
    <ligand>
        <name>ATP</name>
        <dbReference type="ChEBI" id="CHEBI:30616"/>
    </ligand>
</feature>
<evidence type="ECO:0000256" key="16">
    <source>
        <dbReference type="PROSITE-ProRule" id="PRU10141"/>
    </source>
</evidence>
<dbReference type="GO" id="GO:0016020">
    <property type="term" value="C:membrane"/>
    <property type="evidence" value="ECO:0007669"/>
    <property type="project" value="UniProtKB-SubCell"/>
</dbReference>
<dbReference type="Pfam" id="PF07714">
    <property type="entry name" value="PK_Tyr_Ser-Thr"/>
    <property type="match status" value="1"/>
</dbReference>
<evidence type="ECO:0000256" key="4">
    <source>
        <dbReference type="ARBA" id="ARBA00022553"/>
    </source>
</evidence>
<evidence type="ECO:0000256" key="5">
    <source>
        <dbReference type="ARBA" id="ARBA00022679"/>
    </source>
</evidence>
<dbReference type="SUPFAM" id="SSF56112">
    <property type="entry name" value="Protein kinase-like (PK-like)"/>
    <property type="match status" value="1"/>
</dbReference>
<comment type="caution">
    <text evidence="22">The sequence shown here is derived from an EMBL/GenBank/DDBJ whole genome shotgun (WGS) entry which is preliminary data.</text>
</comment>
<evidence type="ECO:0000256" key="2">
    <source>
        <dbReference type="ARBA" id="ARBA00004167"/>
    </source>
</evidence>
<evidence type="ECO:0000256" key="15">
    <source>
        <dbReference type="ARBA" id="ARBA00023180"/>
    </source>
</evidence>
<evidence type="ECO:0008006" key="24">
    <source>
        <dbReference type="Google" id="ProtNLM"/>
    </source>
</evidence>
<dbReference type="SMART" id="SM00220">
    <property type="entry name" value="S_TKc"/>
    <property type="match status" value="1"/>
</dbReference>
<dbReference type="GO" id="GO:0004674">
    <property type="term" value="F:protein serine/threonine kinase activity"/>
    <property type="evidence" value="ECO:0007669"/>
    <property type="project" value="UniProtKB-KW"/>
</dbReference>
<keyword evidence="13 18" id="KW-0472">Membrane</keyword>
<keyword evidence="10" id="KW-0418">Kinase</keyword>
<dbReference type="OMA" id="TRNSTYY"/>